<feature type="compositionally biased region" description="Basic and acidic residues" evidence="1">
    <location>
        <begin position="90"/>
        <end position="100"/>
    </location>
</feature>
<keyword evidence="3" id="KW-1185">Reference proteome</keyword>
<comment type="caution">
    <text evidence="2">The sequence shown here is derived from an EMBL/GenBank/DDBJ whole genome shotgun (WGS) entry which is preliminary data.</text>
</comment>
<evidence type="ECO:0000256" key="1">
    <source>
        <dbReference type="SAM" id="MobiDB-lite"/>
    </source>
</evidence>
<proteinExistence type="predicted"/>
<organism evidence="2 3">
    <name type="scientific">Porites lobata</name>
    <dbReference type="NCBI Taxonomy" id="104759"/>
    <lineage>
        <taxon>Eukaryota</taxon>
        <taxon>Metazoa</taxon>
        <taxon>Cnidaria</taxon>
        <taxon>Anthozoa</taxon>
        <taxon>Hexacorallia</taxon>
        <taxon>Scleractinia</taxon>
        <taxon>Fungiina</taxon>
        <taxon>Poritidae</taxon>
        <taxon>Porites</taxon>
    </lineage>
</organism>
<reference evidence="2 3" key="1">
    <citation type="submission" date="2022-05" db="EMBL/GenBank/DDBJ databases">
        <authorList>
            <consortium name="Genoscope - CEA"/>
            <person name="William W."/>
        </authorList>
    </citation>
    <scope>NUCLEOTIDE SEQUENCE [LARGE SCALE GENOMIC DNA]</scope>
</reference>
<dbReference type="PANTHER" id="PTHR47018">
    <property type="entry name" value="CXC DOMAIN-CONTAINING PROTEIN-RELATED"/>
    <property type="match status" value="1"/>
</dbReference>
<evidence type="ECO:0000313" key="3">
    <source>
        <dbReference type="Proteomes" id="UP001159405"/>
    </source>
</evidence>
<dbReference type="Proteomes" id="UP001159405">
    <property type="component" value="Unassembled WGS sequence"/>
</dbReference>
<evidence type="ECO:0000313" key="2">
    <source>
        <dbReference type="EMBL" id="CAH3154034.1"/>
    </source>
</evidence>
<accession>A0ABN8Q2T5</accession>
<name>A0ABN8Q2T5_9CNID</name>
<protein>
    <submittedName>
        <fullName evidence="2">Uncharacterized protein</fullName>
    </submittedName>
</protein>
<dbReference type="EMBL" id="CALNXK010000097">
    <property type="protein sequence ID" value="CAH3154034.1"/>
    <property type="molecule type" value="Genomic_DNA"/>
</dbReference>
<sequence length="1281" mass="144809">MAKSVNFQLCIICQVIGEDNLVEKPSSHEKLLSAIKERAKYGDVKLAELWSVLKDVPFKEIEEKVSWHRKCYQDTTRSGMLKRARERYEREVAGPDESRRKPSNSPQGLLTRSKTAPYDRVVCFFCDGEAKYQQPLHMVSTKSAGSSLEAAVKTSGDPKLLVKLSTALDGQDAHAIDVKYHKNCWAKNVTGVLRKSSITEGHGEETSEIAAKIEFLTMTETALNSGEIMNMAQLQDAFECICRENNVQSKSWNRKSIKELIQREVEGVEFHKPKRVNESERISVKRCRDSAIHLSESLNKTTACEMKTLYDAALILRKAINKSERWIFAGSLDTLSNKHCPEELHCFFRWIIQGPNNTLSDEEKCNEVRKRAMHLAQSTISMCLTERQLKNRKSQAINTTREMPQQLAVSLAIHQAIRSKEIVNLLHGFGMAVEYNRLLRVESQIEKTVFQRMEKEGGMYLPPDIVKGRHVFFAIDNVDFAEDTPDGKRTLHGTAMAIYQATDLDDEQPVLRLEESTNCSRTVRELPDSFTALQECPAPSPKPIVPLHPRFGLMEEHEIPIIVSRDEFAWLFSRTFNAGRIENDEDHARVPVWSGYNSLVNKALPVTRVGAPPLVAHPPHEWNTLLTVLMQAQNISTIVVGSERKTVISLDMGLYLPAKKLQMARNDLNHLILRPGELHIVMAMLRTIGAYIDNSGIDMCWIESELYGPSTVKQILEGNHVKRGEKAHMITLQALFALYLDEFLKTLPELRQCLENLSREVIEAFKEGDKEKIERAHQCFVDGISSSKVIEKMLEFDAANNRSPLFVVMRHYMCMIMEMLNYSRMIPLYLAEMASLEASDPSIHQEFTNGNWVVNKNNRVSFCAVGADNALEHLNRSMKVSGGLVGITQNESARAKFFPIAPELARLSSEAKSMAGVSLHTPEQHHTLSAAIVAREDKGVQQLIAAIKSFTNPFSVSKDSASNNDLYNLVTKVVMSEEIKNDLCQQSEIGRKLFNTFVDERLKTGKVNLWSTMKKRKLKTWESSCKVIKMKTAVKVVELKEDRSLFARLMMICKSLYEFSVVPRSLFAPDGTMLHCSCKSALMHILEKLTGESSSEVTRQTSSPNAEVQFKVAIVDGMAEIQSLDKPEWIKTCKHLAEHFNNQADDSVLNALAKLGREEEPGTDIKVGIERFVCQLYLPRTDITTVKELRWFLFRKKQAESDKLPPTQAALHQAILRAHFQLMVWNKDTEPNPVLPSPSDYGWAMENAEWVPVMTTLPPAPEAVIELVKCGCSKERCSTNR</sequence>
<dbReference type="PANTHER" id="PTHR47018:SF3">
    <property type="entry name" value="MYCBP-ASSOCIATED PROTEIN"/>
    <property type="match status" value="1"/>
</dbReference>
<feature type="region of interest" description="Disordered" evidence="1">
    <location>
        <begin position="90"/>
        <end position="111"/>
    </location>
</feature>
<gene>
    <name evidence="2" type="ORF">PLOB_00049864</name>
</gene>